<evidence type="ECO:0000313" key="2">
    <source>
        <dbReference type="EMBL" id="AZU04691.1"/>
    </source>
</evidence>
<proteinExistence type="predicted"/>
<accession>A0A3T0EB95</accession>
<name>A0A3T0EB95_9PROT</name>
<dbReference type="InterPro" id="IPR001563">
    <property type="entry name" value="Peptidase_S10"/>
</dbReference>
<keyword evidence="3" id="KW-1185">Reference proteome</keyword>
<gene>
    <name evidence="2" type="ORF">X907_2170</name>
</gene>
<dbReference type="InterPro" id="IPR029058">
    <property type="entry name" value="AB_hydrolase_fold"/>
</dbReference>
<dbReference type="Pfam" id="PF00450">
    <property type="entry name" value="Peptidase_S10"/>
    <property type="match status" value="1"/>
</dbReference>
<reference evidence="2 3" key="1">
    <citation type="submission" date="2016-12" db="EMBL/GenBank/DDBJ databases">
        <title>The genome of dimorphic prosthecate Glycocaulis alkaliphilus 6b-8t, isolated from crude oil dictates its adaptability in petroleum environments.</title>
        <authorList>
            <person name="Wu X.-L."/>
            <person name="Geng S."/>
        </authorList>
    </citation>
    <scope>NUCLEOTIDE SEQUENCE [LARGE SCALE GENOMIC DNA]</scope>
    <source>
        <strain evidence="2 3">6B-8</strain>
    </source>
</reference>
<dbReference type="AlphaFoldDB" id="A0A3T0EB95"/>
<keyword evidence="2" id="KW-0645">Protease</keyword>
<dbReference type="GO" id="GO:0006508">
    <property type="term" value="P:proteolysis"/>
    <property type="evidence" value="ECO:0007669"/>
    <property type="project" value="InterPro"/>
</dbReference>
<dbReference type="SUPFAM" id="SSF53474">
    <property type="entry name" value="alpha/beta-Hydrolases"/>
    <property type="match status" value="1"/>
</dbReference>
<protein>
    <submittedName>
        <fullName evidence="2">Serine carboxypeptidase family protein</fullName>
    </submittedName>
</protein>
<keyword evidence="2" id="KW-0378">Hydrolase</keyword>
<dbReference type="Gene3D" id="3.40.50.1820">
    <property type="entry name" value="alpha/beta hydrolase"/>
    <property type="match status" value="1"/>
</dbReference>
<dbReference type="KEGG" id="gak:X907_2170"/>
<evidence type="ECO:0000313" key="3">
    <source>
        <dbReference type="Proteomes" id="UP000286954"/>
    </source>
</evidence>
<keyword evidence="2" id="KW-0121">Carboxypeptidase</keyword>
<feature type="chain" id="PRO_5019111244" evidence="1">
    <location>
        <begin position="34"/>
        <end position="499"/>
    </location>
</feature>
<keyword evidence="1" id="KW-0732">Signal</keyword>
<dbReference type="GO" id="GO:0004185">
    <property type="term" value="F:serine-type carboxypeptidase activity"/>
    <property type="evidence" value="ECO:0007669"/>
    <property type="project" value="InterPro"/>
</dbReference>
<evidence type="ECO:0000256" key="1">
    <source>
        <dbReference type="SAM" id="SignalP"/>
    </source>
</evidence>
<sequence length="499" mass="54197">MIRKENAMGMTYRTARAIAFASLALAAISAAHAEPASFPVITHHEGVFNGEAVRYRALVEETVIPNADGNPAFSFVTTAYIGEDAGERSARPVVFLFNGGPTVPASWLHMGAFGPRRILPPARPADPVNDPGAMADNPHTVLDVADLVFIDPPGTGFSRILDETSTPEIQSVPGDARAASDFVIAWLQAHDRMDAPVFLIGESYGTIRAAAMTGLLHEQVNLEGVVLFGQALNMVETTQRARNALSYATNLSALAAIAAYHGQADMDGLTLEAFIDEAEAFAMHEYLLALVAGNTLDDDEARLIADRLERYTGISAAYYLANRLVISKPDFRRELLRDEGLILGVYDARYAGPAPEPGNPPSDPFGAVAAMVPVALQTHQREFLGLNRPFEEYSFRGPSSAGWDWGRTGGMTGGPFADYQHDIWIEQAMDANPRFRLMVGTGIYDTTTTIGPARYLAAQAGYPRERITLREYEGGHMAYTNEEALIAFTRDVRSFLTAH</sequence>
<dbReference type="EMBL" id="CP018911">
    <property type="protein sequence ID" value="AZU04691.1"/>
    <property type="molecule type" value="Genomic_DNA"/>
</dbReference>
<dbReference type="Proteomes" id="UP000286954">
    <property type="component" value="Chromosome"/>
</dbReference>
<feature type="signal peptide" evidence="1">
    <location>
        <begin position="1"/>
        <end position="33"/>
    </location>
</feature>
<organism evidence="2 3">
    <name type="scientific">Glycocaulis alkaliphilus</name>
    <dbReference type="NCBI Taxonomy" id="1434191"/>
    <lineage>
        <taxon>Bacteria</taxon>
        <taxon>Pseudomonadati</taxon>
        <taxon>Pseudomonadota</taxon>
        <taxon>Alphaproteobacteria</taxon>
        <taxon>Maricaulales</taxon>
        <taxon>Maricaulaceae</taxon>
        <taxon>Glycocaulis</taxon>
    </lineage>
</organism>